<reference evidence="1 2" key="1">
    <citation type="journal article" date="2021" name="Nat. Plants">
        <title>The Taxus genome provides insights into paclitaxel biosynthesis.</title>
        <authorList>
            <person name="Xiong X."/>
            <person name="Gou J."/>
            <person name="Liao Q."/>
            <person name="Li Y."/>
            <person name="Zhou Q."/>
            <person name="Bi G."/>
            <person name="Li C."/>
            <person name="Du R."/>
            <person name="Wang X."/>
            <person name="Sun T."/>
            <person name="Guo L."/>
            <person name="Liang H."/>
            <person name="Lu P."/>
            <person name="Wu Y."/>
            <person name="Zhang Z."/>
            <person name="Ro D.K."/>
            <person name="Shang Y."/>
            <person name="Huang S."/>
            <person name="Yan J."/>
        </authorList>
    </citation>
    <scope>NUCLEOTIDE SEQUENCE [LARGE SCALE GENOMIC DNA]</scope>
    <source>
        <strain evidence="1">Ta-2019</strain>
    </source>
</reference>
<dbReference type="AlphaFoldDB" id="A0AA38FPK7"/>
<dbReference type="Proteomes" id="UP000824469">
    <property type="component" value="Unassembled WGS sequence"/>
</dbReference>
<sequence>QMRIELDRKNNSAVEKLTSTIAEVEPLTRTVLASMKRVLRAFENSGFVPDGRIV</sequence>
<evidence type="ECO:0000313" key="1">
    <source>
        <dbReference type="EMBL" id="KAH9307960.1"/>
    </source>
</evidence>
<dbReference type="EMBL" id="JAHRHJ020000007">
    <property type="protein sequence ID" value="KAH9307960.1"/>
    <property type="molecule type" value="Genomic_DNA"/>
</dbReference>
<evidence type="ECO:0000313" key="2">
    <source>
        <dbReference type="Proteomes" id="UP000824469"/>
    </source>
</evidence>
<organism evidence="1 2">
    <name type="scientific">Taxus chinensis</name>
    <name type="common">Chinese yew</name>
    <name type="synonym">Taxus wallichiana var. chinensis</name>
    <dbReference type="NCBI Taxonomy" id="29808"/>
    <lineage>
        <taxon>Eukaryota</taxon>
        <taxon>Viridiplantae</taxon>
        <taxon>Streptophyta</taxon>
        <taxon>Embryophyta</taxon>
        <taxon>Tracheophyta</taxon>
        <taxon>Spermatophyta</taxon>
        <taxon>Pinopsida</taxon>
        <taxon>Pinidae</taxon>
        <taxon>Conifers II</taxon>
        <taxon>Cupressales</taxon>
        <taxon>Taxaceae</taxon>
        <taxon>Taxus</taxon>
    </lineage>
</organism>
<keyword evidence="2" id="KW-1185">Reference proteome</keyword>
<feature type="non-terminal residue" evidence="1">
    <location>
        <position position="54"/>
    </location>
</feature>
<protein>
    <submittedName>
        <fullName evidence="1">Uncharacterized protein</fullName>
    </submittedName>
</protein>
<feature type="non-terminal residue" evidence="1">
    <location>
        <position position="1"/>
    </location>
</feature>
<accession>A0AA38FPK7</accession>
<gene>
    <name evidence="1" type="ORF">KI387_035871</name>
</gene>
<name>A0AA38FPK7_TAXCH</name>
<proteinExistence type="predicted"/>
<comment type="caution">
    <text evidence="1">The sequence shown here is derived from an EMBL/GenBank/DDBJ whole genome shotgun (WGS) entry which is preliminary data.</text>
</comment>